<proteinExistence type="predicted"/>
<keyword evidence="4" id="KW-0804">Transcription</keyword>
<evidence type="ECO:0000256" key="1">
    <source>
        <dbReference type="ARBA" id="ARBA00023015"/>
    </source>
</evidence>
<feature type="domain" description="HTH araC/xylS-type" evidence="5">
    <location>
        <begin position="188"/>
        <end position="286"/>
    </location>
</feature>
<dbReference type="Gene3D" id="1.10.10.60">
    <property type="entry name" value="Homeodomain-like"/>
    <property type="match status" value="2"/>
</dbReference>
<evidence type="ECO:0000256" key="4">
    <source>
        <dbReference type="ARBA" id="ARBA00023163"/>
    </source>
</evidence>
<dbReference type="PROSITE" id="PS00041">
    <property type="entry name" value="HTH_ARAC_FAMILY_1"/>
    <property type="match status" value="1"/>
</dbReference>
<dbReference type="SUPFAM" id="SSF46689">
    <property type="entry name" value="Homeodomain-like"/>
    <property type="match status" value="2"/>
</dbReference>
<dbReference type="GO" id="GO:0003700">
    <property type="term" value="F:DNA-binding transcription factor activity"/>
    <property type="evidence" value="ECO:0007669"/>
    <property type="project" value="InterPro"/>
</dbReference>
<accession>A0A921IK81</accession>
<dbReference type="SMART" id="SM00342">
    <property type="entry name" value="HTH_ARAC"/>
    <property type="match status" value="1"/>
</dbReference>
<dbReference type="GO" id="GO:0043565">
    <property type="term" value="F:sequence-specific DNA binding"/>
    <property type="evidence" value="ECO:0007669"/>
    <property type="project" value="InterPro"/>
</dbReference>
<dbReference type="PRINTS" id="PR00032">
    <property type="entry name" value="HTHARAC"/>
</dbReference>
<keyword evidence="2" id="KW-0238">DNA-binding</keyword>
<dbReference type="InterPro" id="IPR020449">
    <property type="entry name" value="Tscrpt_reg_AraC-type_HTH"/>
</dbReference>
<comment type="caution">
    <text evidence="6">The sequence shown here is derived from an EMBL/GenBank/DDBJ whole genome shotgun (WGS) entry which is preliminary data.</text>
</comment>
<dbReference type="PROSITE" id="PS01124">
    <property type="entry name" value="HTH_ARAC_FAMILY_2"/>
    <property type="match status" value="1"/>
</dbReference>
<gene>
    <name evidence="6" type="ORF">K8V20_05590</name>
</gene>
<evidence type="ECO:0000313" key="6">
    <source>
        <dbReference type="EMBL" id="HJG28101.1"/>
    </source>
</evidence>
<keyword evidence="3" id="KW-0010">Activator</keyword>
<dbReference type="InterPro" id="IPR014710">
    <property type="entry name" value="RmlC-like_jellyroll"/>
</dbReference>
<evidence type="ECO:0000256" key="2">
    <source>
        <dbReference type="ARBA" id="ARBA00023125"/>
    </source>
</evidence>
<dbReference type="InterPro" id="IPR018062">
    <property type="entry name" value="HTH_AraC-typ_CS"/>
</dbReference>
<dbReference type="InterPro" id="IPR003313">
    <property type="entry name" value="AraC-bd"/>
</dbReference>
<sequence length="295" mass="34018">EEFSMIEKLNGTTETVDFTLASNIRLYHNNSAEDFPLHWHVPGEIICPIKNTYNVTVAGEILYLKPHDILFIGSGELHSITAPKEGERYILNFSTAMFEQFHELALFFATLHPFKLLRYQDQPQFNDQLLALMTRMEEEYFGTAVFRDCELSSLMLHFFAVIGRRLHQNAPHENISSLRQKEQQERFSMLCNYINAHCTEDLSLDELANEAGFSKYHFARLFKEITGTTCHNYLLGRRLLYAKSLLADFSLPITEVAMRSGFNSLATFNRIFKFQIGCTPSEFRKLGLGFSTPQE</sequence>
<dbReference type="InterPro" id="IPR050204">
    <property type="entry name" value="AraC_XylS_family_regulators"/>
</dbReference>
<dbReference type="Pfam" id="PF02311">
    <property type="entry name" value="AraC_binding"/>
    <property type="match status" value="1"/>
</dbReference>
<evidence type="ECO:0000259" key="5">
    <source>
        <dbReference type="PROSITE" id="PS01124"/>
    </source>
</evidence>
<reference evidence="6" key="1">
    <citation type="journal article" date="2021" name="PeerJ">
        <title>Extensive microbial diversity within the chicken gut microbiome revealed by metagenomics and culture.</title>
        <authorList>
            <person name="Gilroy R."/>
            <person name="Ravi A."/>
            <person name="Getino M."/>
            <person name="Pursley I."/>
            <person name="Horton D.L."/>
            <person name="Alikhan N.F."/>
            <person name="Baker D."/>
            <person name="Gharbi K."/>
            <person name="Hall N."/>
            <person name="Watson M."/>
            <person name="Adriaenssens E.M."/>
            <person name="Foster-Nyarko E."/>
            <person name="Jarju S."/>
            <person name="Secka A."/>
            <person name="Antonio M."/>
            <person name="Oren A."/>
            <person name="Chaudhuri R.R."/>
            <person name="La Ragione R."/>
            <person name="Hildebrand F."/>
            <person name="Pallen M.J."/>
        </authorList>
    </citation>
    <scope>NUCLEOTIDE SEQUENCE</scope>
    <source>
        <strain evidence="6">ChiBcec21-2208</strain>
    </source>
</reference>
<dbReference type="SUPFAM" id="SSF51215">
    <property type="entry name" value="Regulatory protein AraC"/>
    <property type="match status" value="1"/>
</dbReference>
<dbReference type="EMBL" id="DYVE01000145">
    <property type="protein sequence ID" value="HJG28101.1"/>
    <property type="molecule type" value="Genomic_DNA"/>
</dbReference>
<keyword evidence="1" id="KW-0805">Transcription regulation</keyword>
<evidence type="ECO:0000256" key="3">
    <source>
        <dbReference type="ARBA" id="ARBA00023159"/>
    </source>
</evidence>
<dbReference type="PANTHER" id="PTHR46796">
    <property type="entry name" value="HTH-TYPE TRANSCRIPTIONAL ACTIVATOR RHAS-RELATED"/>
    <property type="match status" value="1"/>
</dbReference>
<organism evidence="6 7">
    <name type="scientific">Subdoligranulum variabile</name>
    <dbReference type="NCBI Taxonomy" id="214851"/>
    <lineage>
        <taxon>Bacteria</taxon>
        <taxon>Bacillati</taxon>
        <taxon>Bacillota</taxon>
        <taxon>Clostridia</taxon>
        <taxon>Eubacteriales</taxon>
        <taxon>Oscillospiraceae</taxon>
        <taxon>Subdoligranulum</taxon>
    </lineage>
</organism>
<dbReference type="Proteomes" id="UP000782880">
    <property type="component" value="Unassembled WGS sequence"/>
</dbReference>
<reference evidence="6" key="2">
    <citation type="submission" date="2021-09" db="EMBL/GenBank/DDBJ databases">
        <authorList>
            <person name="Gilroy R."/>
        </authorList>
    </citation>
    <scope>NUCLEOTIDE SEQUENCE</scope>
    <source>
        <strain evidence="6">ChiBcec21-2208</strain>
    </source>
</reference>
<evidence type="ECO:0000313" key="7">
    <source>
        <dbReference type="Proteomes" id="UP000782880"/>
    </source>
</evidence>
<dbReference type="AlphaFoldDB" id="A0A921IK81"/>
<protein>
    <submittedName>
        <fullName evidence="6">AraC family transcriptional regulator</fullName>
    </submittedName>
</protein>
<dbReference type="PANTHER" id="PTHR46796:SF6">
    <property type="entry name" value="ARAC SUBFAMILY"/>
    <property type="match status" value="1"/>
</dbReference>
<dbReference type="Gene3D" id="2.60.120.10">
    <property type="entry name" value="Jelly Rolls"/>
    <property type="match status" value="1"/>
</dbReference>
<dbReference type="InterPro" id="IPR037923">
    <property type="entry name" value="HTH-like"/>
</dbReference>
<dbReference type="InterPro" id="IPR018060">
    <property type="entry name" value="HTH_AraC"/>
</dbReference>
<dbReference type="InterPro" id="IPR009057">
    <property type="entry name" value="Homeodomain-like_sf"/>
</dbReference>
<feature type="non-terminal residue" evidence="6">
    <location>
        <position position="1"/>
    </location>
</feature>
<dbReference type="Pfam" id="PF12833">
    <property type="entry name" value="HTH_18"/>
    <property type="match status" value="1"/>
</dbReference>
<name>A0A921IK81_9FIRM</name>